<evidence type="ECO:0000313" key="7">
    <source>
        <dbReference type="Proteomes" id="UP000290289"/>
    </source>
</evidence>
<sequence length="130" mass="14714">MQFTSLELFCIIGFDNDVIIPSPTLDFTFAVWQSASSAIGIHKLLLQVAFFHRNTFTVYLFVWLCGVQLLMCYFSYTFDLCLCRNYEDSAMSLLVANAIGAPPIWVKGKMYEIGPSGISSLKGHNKRRNK</sequence>
<evidence type="ECO:0000256" key="4">
    <source>
        <dbReference type="SAM" id="Phobius"/>
    </source>
</evidence>
<organism evidence="6 7">
    <name type="scientific">Malus domestica</name>
    <name type="common">Apple</name>
    <name type="synonym">Pyrus malus</name>
    <dbReference type="NCBI Taxonomy" id="3750"/>
    <lineage>
        <taxon>Eukaryota</taxon>
        <taxon>Viridiplantae</taxon>
        <taxon>Streptophyta</taxon>
        <taxon>Embryophyta</taxon>
        <taxon>Tracheophyta</taxon>
        <taxon>Spermatophyta</taxon>
        <taxon>Magnoliopsida</taxon>
        <taxon>eudicotyledons</taxon>
        <taxon>Gunneridae</taxon>
        <taxon>Pentapetalae</taxon>
        <taxon>rosids</taxon>
        <taxon>fabids</taxon>
        <taxon>Rosales</taxon>
        <taxon>Rosaceae</taxon>
        <taxon>Amygdaloideae</taxon>
        <taxon>Maleae</taxon>
        <taxon>Malus</taxon>
    </lineage>
</organism>
<keyword evidence="4" id="KW-1133">Transmembrane helix</keyword>
<dbReference type="STRING" id="3750.A0A498JDF8"/>
<keyword evidence="7" id="KW-1185">Reference proteome</keyword>
<evidence type="ECO:0000259" key="5">
    <source>
        <dbReference type="Pfam" id="PF09258"/>
    </source>
</evidence>
<evidence type="ECO:0000256" key="1">
    <source>
        <dbReference type="ARBA" id="ARBA00008700"/>
    </source>
</evidence>
<evidence type="ECO:0000256" key="3">
    <source>
        <dbReference type="ARBA" id="ARBA00023157"/>
    </source>
</evidence>
<dbReference type="EMBL" id="RDQH01000333">
    <property type="protein sequence ID" value="RXH93718.1"/>
    <property type="molecule type" value="Genomic_DNA"/>
</dbReference>
<keyword evidence="4" id="KW-0812">Transmembrane</keyword>
<dbReference type="Proteomes" id="UP000290289">
    <property type="component" value="Chromosome 7"/>
</dbReference>
<dbReference type="GO" id="GO:0016757">
    <property type="term" value="F:glycosyltransferase activity"/>
    <property type="evidence" value="ECO:0007669"/>
    <property type="project" value="InterPro"/>
</dbReference>
<dbReference type="InterPro" id="IPR053318">
    <property type="entry name" value="GT64"/>
</dbReference>
<comment type="caution">
    <text evidence="6">The sequence shown here is derived from an EMBL/GenBank/DDBJ whole genome shotgun (WGS) entry which is preliminary data.</text>
</comment>
<evidence type="ECO:0000313" key="6">
    <source>
        <dbReference type="EMBL" id="RXH93718.1"/>
    </source>
</evidence>
<name>A0A498JDF8_MALDO</name>
<dbReference type="InterPro" id="IPR029044">
    <property type="entry name" value="Nucleotide-diphossugar_trans"/>
</dbReference>
<comment type="similarity">
    <text evidence="1">Belongs to the glycosyltransferase 64 family.</text>
</comment>
<dbReference type="Pfam" id="PF09258">
    <property type="entry name" value="Glyco_transf_64"/>
    <property type="match status" value="1"/>
</dbReference>
<protein>
    <recommendedName>
        <fullName evidence="5">Glycosyl transferase 64 domain-containing protein</fullName>
    </recommendedName>
</protein>
<accession>A0A498JDF8</accession>
<dbReference type="AlphaFoldDB" id="A0A498JDF8"/>
<gene>
    <name evidence="6" type="ORF">DVH24_014294</name>
</gene>
<feature type="domain" description="Glycosyl transferase 64" evidence="5">
    <location>
        <begin position="10"/>
        <end position="129"/>
    </location>
</feature>
<feature type="transmembrane region" description="Helical" evidence="4">
    <location>
        <begin position="58"/>
        <end position="76"/>
    </location>
</feature>
<dbReference type="GO" id="GO:0016020">
    <property type="term" value="C:membrane"/>
    <property type="evidence" value="ECO:0007669"/>
    <property type="project" value="InterPro"/>
</dbReference>
<dbReference type="Gene3D" id="3.90.550.10">
    <property type="entry name" value="Spore Coat Polysaccharide Biosynthesis Protein SpsA, Chain A"/>
    <property type="match status" value="1"/>
</dbReference>
<reference evidence="6 7" key="1">
    <citation type="submission" date="2018-10" db="EMBL/GenBank/DDBJ databases">
        <title>A high-quality apple genome assembly.</title>
        <authorList>
            <person name="Hu J."/>
        </authorList>
    </citation>
    <scope>NUCLEOTIDE SEQUENCE [LARGE SCALE GENOMIC DNA]</scope>
    <source>
        <strain evidence="7">cv. HFTH1</strain>
        <tissue evidence="6">Young leaf</tissue>
    </source>
</reference>
<dbReference type="PANTHER" id="PTHR48410">
    <property type="entry name" value="GLYCOSYLINOSITOL PHOSPHORYLCERAMIDE MANNOSYL TRANSFERASE 1"/>
    <property type="match status" value="1"/>
</dbReference>
<proteinExistence type="inferred from homology"/>
<keyword evidence="4" id="KW-0472">Membrane</keyword>
<keyword evidence="3" id="KW-1015">Disulfide bond</keyword>
<keyword evidence="2" id="KW-0808">Transferase</keyword>
<dbReference type="InterPro" id="IPR015338">
    <property type="entry name" value="GT64_dom"/>
</dbReference>
<dbReference type="PANTHER" id="PTHR48410:SF1">
    <property type="entry name" value="GLYCOSYLINOSITOL PHOSPHORYLCERAMIDE MANNOSYL TRANSFERASE 1"/>
    <property type="match status" value="1"/>
</dbReference>
<evidence type="ECO:0000256" key="2">
    <source>
        <dbReference type="ARBA" id="ARBA00022679"/>
    </source>
</evidence>